<dbReference type="FunFam" id="3.30.70.330:FF:000079">
    <property type="entry name" value="Putative splicing factor 45"/>
    <property type="match status" value="1"/>
</dbReference>
<dbReference type="InterPro" id="IPR012677">
    <property type="entry name" value="Nucleotide-bd_a/b_plait_sf"/>
</dbReference>
<comment type="subunit">
    <text evidence="8">Associates with the spliceosome.</text>
</comment>
<keyword evidence="5 8" id="KW-0539">Nucleus</keyword>
<feature type="domain" description="RRM" evidence="10">
    <location>
        <begin position="321"/>
        <end position="399"/>
    </location>
</feature>
<dbReference type="PROSITE" id="PS50174">
    <property type="entry name" value="G_PATCH"/>
    <property type="match status" value="1"/>
</dbReference>
<sequence length="418" mass="47395">MSLYDDLDMESGGTKPVAAGWSSGFKLMQSQLHVQAKKANVQSGNKKGRQSNTLAPVVDLKRSMETDDGLHFNLLTGRLEKMAGPTVASLPFIPNEPVPSLTGVADEYNPLRPNDYEEVVKKKRDQKNKERAAERKNDSKRRHSERDRDRDRDKDKGRDRDQDRRERDRDRDRDRERERDRSNRDDNRENESEMDRSRRRREENEDDYEKPQRASASGAAIAPPPSLVEEEPEPEADRSASPPVNMAASMGISNSVASRIMAKYGYKEGQGLGKKEQGMSTALYVEKTSKRGGKIIHEKDIPKDAPKDLAPNTNLLRNPSKVILLRNMVGPGEVDEDLEPETAEECTKYGKVVKCVIYEMQGAEDEEAVRIFVEFERMESAIKAIVDLNGRFFGGRTVKGGFYNLDKFRRFDLADPTD</sequence>
<dbReference type="InterPro" id="IPR040052">
    <property type="entry name" value="RBM17"/>
</dbReference>
<dbReference type="Gene3D" id="3.30.70.330">
    <property type="match status" value="1"/>
</dbReference>
<dbReference type="SMART" id="SM00361">
    <property type="entry name" value="RRM_1"/>
    <property type="match status" value="1"/>
</dbReference>
<dbReference type="Pfam" id="PF01585">
    <property type="entry name" value="G-patch"/>
    <property type="match status" value="1"/>
</dbReference>
<dbReference type="InterPro" id="IPR000504">
    <property type="entry name" value="RRM_dom"/>
</dbReference>
<dbReference type="GO" id="GO:0000380">
    <property type="term" value="P:alternative mRNA splicing, via spliceosome"/>
    <property type="evidence" value="ECO:0007669"/>
    <property type="project" value="TreeGrafter"/>
</dbReference>
<feature type="region of interest" description="Disordered" evidence="9">
    <location>
        <begin position="102"/>
        <end position="247"/>
    </location>
</feature>
<dbReference type="SMART" id="SM00443">
    <property type="entry name" value="G_patch"/>
    <property type="match status" value="1"/>
</dbReference>
<organism evidence="12 13">
    <name type="scientific">Patella caerulea</name>
    <name type="common">Rayed Mediterranean limpet</name>
    <dbReference type="NCBI Taxonomy" id="87958"/>
    <lineage>
        <taxon>Eukaryota</taxon>
        <taxon>Metazoa</taxon>
        <taxon>Spiralia</taxon>
        <taxon>Lophotrochozoa</taxon>
        <taxon>Mollusca</taxon>
        <taxon>Gastropoda</taxon>
        <taxon>Patellogastropoda</taxon>
        <taxon>Patelloidea</taxon>
        <taxon>Patellidae</taxon>
        <taxon>Patella</taxon>
    </lineage>
</organism>
<evidence type="ECO:0000256" key="2">
    <source>
        <dbReference type="ARBA" id="ARBA00022664"/>
    </source>
</evidence>
<evidence type="ECO:0000313" key="12">
    <source>
        <dbReference type="EMBL" id="KAK6174810.1"/>
    </source>
</evidence>
<keyword evidence="3 8" id="KW-0694">RNA-binding</keyword>
<dbReference type="Proteomes" id="UP001347796">
    <property type="component" value="Unassembled WGS sequence"/>
</dbReference>
<proteinExistence type="predicted"/>
<keyword evidence="4 8" id="KW-0508">mRNA splicing</keyword>
<evidence type="ECO:0000256" key="3">
    <source>
        <dbReference type="ARBA" id="ARBA00022884"/>
    </source>
</evidence>
<feature type="compositionally biased region" description="Basic and acidic residues" evidence="9">
    <location>
        <begin position="127"/>
        <end position="137"/>
    </location>
</feature>
<comment type="subcellular location">
    <subcellularLocation>
        <location evidence="1 8">Nucleus</location>
    </subcellularLocation>
</comment>
<keyword evidence="8" id="KW-0747">Spliceosome</keyword>
<dbReference type="GO" id="GO:0003723">
    <property type="term" value="F:RNA binding"/>
    <property type="evidence" value="ECO:0007669"/>
    <property type="project" value="UniProtKB-UniRule"/>
</dbReference>
<comment type="function">
    <text evidence="8">Splice factor that binds to the single-stranded 3'AG at the exon/intron border and promotes its utilization in the second catalytic step. Involved in the regulation of alternative splicing and the utilization of cryptic splice sites.</text>
</comment>
<feature type="domain" description="G-patch" evidence="11">
    <location>
        <begin position="253"/>
        <end position="293"/>
    </location>
</feature>
<dbReference type="InterPro" id="IPR034653">
    <property type="entry name" value="SPF45_RRM"/>
</dbReference>
<evidence type="ECO:0000256" key="4">
    <source>
        <dbReference type="ARBA" id="ARBA00023187"/>
    </source>
</evidence>
<evidence type="ECO:0000259" key="11">
    <source>
        <dbReference type="PROSITE" id="PS50174"/>
    </source>
</evidence>
<evidence type="ECO:0000256" key="5">
    <source>
        <dbReference type="ARBA" id="ARBA00023242"/>
    </source>
</evidence>
<gene>
    <name evidence="12" type="ORF">SNE40_013387</name>
</gene>
<dbReference type="PANTHER" id="PTHR13288">
    <property type="entry name" value="SPLICING FACTOR 45 SPF45"/>
    <property type="match status" value="1"/>
</dbReference>
<comment type="caution">
    <text evidence="12">The sequence shown here is derived from an EMBL/GenBank/DDBJ whole genome shotgun (WGS) entry which is preliminary data.</text>
</comment>
<dbReference type="CDD" id="cd12647">
    <property type="entry name" value="RRM_UHM_SPF45"/>
    <property type="match status" value="1"/>
</dbReference>
<dbReference type="SUPFAM" id="SSF54928">
    <property type="entry name" value="RNA-binding domain, RBD"/>
    <property type="match status" value="1"/>
</dbReference>
<dbReference type="GO" id="GO:0005654">
    <property type="term" value="C:nucleoplasm"/>
    <property type="evidence" value="ECO:0007669"/>
    <property type="project" value="UniProtKB-UniRule"/>
</dbReference>
<dbReference type="PROSITE" id="PS50102">
    <property type="entry name" value="RRM"/>
    <property type="match status" value="1"/>
</dbReference>
<dbReference type="InterPro" id="IPR003954">
    <property type="entry name" value="RRM_euk-type"/>
</dbReference>
<accession>A0AAN8PQP2</accession>
<dbReference type="PIRSF" id="PIRSF031066">
    <property type="entry name" value="Splicing_factor_SPF45"/>
    <property type="match status" value="1"/>
</dbReference>
<comment type="subunit">
    <text evidence="6">Binds SXL. Associates with the spliceosome. Interacts with SF3B1, SF1 and U2AF2.</text>
</comment>
<keyword evidence="2 8" id="KW-0507">mRNA processing</keyword>
<evidence type="ECO:0000256" key="7">
    <source>
        <dbReference type="ARBA" id="ARBA00074919"/>
    </source>
</evidence>
<evidence type="ECO:0000256" key="6">
    <source>
        <dbReference type="ARBA" id="ARBA00065586"/>
    </source>
</evidence>
<evidence type="ECO:0000313" key="13">
    <source>
        <dbReference type="Proteomes" id="UP001347796"/>
    </source>
</evidence>
<name>A0AAN8PQP2_PATCE</name>
<evidence type="ECO:0000259" key="10">
    <source>
        <dbReference type="PROSITE" id="PS50102"/>
    </source>
</evidence>
<evidence type="ECO:0000256" key="8">
    <source>
        <dbReference type="PIRNR" id="PIRNR031066"/>
    </source>
</evidence>
<feature type="compositionally biased region" description="Basic and acidic residues" evidence="9">
    <location>
        <begin position="144"/>
        <end position="203"/>
    </location>
</feature>
<dbReference type="GO" id="GO:0045292">
    <property type="term" value="P:mRNA cis splicing, via spliceosome"/>
    <property type="evidence" value="ECO:0007669"/>
    <property type="project" value="UniProtKB-UniRule"/>
</dbReference>
<dbReference type="InterPro" id="IPR035979">
    <property type="entry name" value="RBD_domain_sf"/>
</dbReference>
<evidence type="ECO:0000256" key="1">
    <source>
        <dbReference type="ARBA" id="ARBA00004123"/>
    </source>
</evidence>
<keyword evidence="13" id="KW-1185">Reference proteome</keyword>
<dbReference type="EMBL" id="JAZGQO010000010">
    <property type="protein sequence ID" value="KAK6174810.1"/>
    <property type="molecule type" value="Genomic_DNA"/>
</dbReference>
<evidence type="ECO:0000256" key="9">
    <source>
        <dbReference type="SAM" id="MobiDB-lite"/>
    </source>
</evidence>
<reference evidence="12 13" key="1">
    <citation type="submission" date="2024-01" db="EMBL/GenBank/DDBJ databases">
        <title>The genome of the rayed Mediterranean limpet Patella caerulea (Linnaeus, 1758).</title>
        <authorList>
            <person name="Anh-Thu Weber A."/>
            <person name="Halstead-Nussloch G."/>
        </authorList>
    </citation>
    <scope>NUCLEOTIDE SEQUENCE [LARGE SCALE GENOMIC DNA]</scope>
    <source>
        <strain evidence="12">AATW-2023a</strain>
        <tissue evidence="12">Whole specimen</tissue>
    </source>
</reference>
<dbReference type="InterPro" id="IPR000467">
    <property type="entry name" value="G_patch_dom"/>
</dbReference>
<dbReference type="AlphaFoldDB" id="A0AAN8PQP2"/>
<protein>
    <recommendedName>
        <fullName evidence="7 8">Splicing factor 45</fullName>
    </recommendedName>
    <alternativeName>
        <fullName evidence="8">RNA-binding motif protein 17</fullName>
    </alternativeName>
</protein>
<dbReference type="GO" id="GO:0071011">
    <property type="term" value="C:precatalytic spliceosome"/>
    <property type="evidence" value="ECO:0007669"/>
    <property type="project" value="TreeGrafter"/>
</dbReference>
<dbReference type="PANTHER" id="PTHR13288:SF8">
    <property type="entry name" value="SPLICING FACTOR 45"/>
    <property type="match status" value="1"/>
</dbReference>
<dbReference type="Pfam" id="PF00076">
    <property type="entry name" value="RRM_1"/>
    <property type="match status" value="1"/>
</dbReference>